<dbReference type="EMBL" id="UOFZ01000176">
    <property type="protein sequence ID" value="VAX14516.1"/>
    <property type="molecule type" value="Genomic_DNA"/>
</dbReference>
<name>A0A3B1B899_9ZZZZ</name>
<evidence type="ECO:0000256" key="3">
    <source>
        <dbReference type="ARBA" id="ARBA00022475"/>
    </source>
</evidence>
<comment type="subcellular location">
    <subcellularLocation>
        <location evidence="1">Cell inner membrane</location>
    </subcellularLocation>
</comment>
<reference evidence="8" key="1">
    <citation type="submission" date="2018-06" db="EMBL/GenBank/DDBJ databases">
        <authorList>
            <person name="Zhirakovskaya E."/>
        </authorList>
    </citation>
    <scope>NUCLEOTIDE SEQUENCE</scope>
</reference>
<keyword evidence="3" id="KW-1003">Cell membrane</keyword>
<evidence type="ECO:0000256" key="1">
    <source>
        <dbReference type="ARBA" id="ARBA00004533"/>
    </source>
</evidence>
<evidence type="ECO:0000313" key="8">
    <source>
        <dbReference type="EMBL" id="VAX14516.1"/>
    </source>
</evidence>
<protein>
    <recommendedName>
        <fullName evidence="9">General secretion pathway protein N</fullName>
    </recommendedName>
</protein>
<keyword evidence="2" id="KW-0813">Transport</keyword>
<evidence type="ECO:0000256" key="7">
    <source>
        <dbReference type="ARBA" id="ARBA00023136"/>
    </source>
</evidence>
<keyword evidence="4" id="KW-0997">Cell inner membrane</keyword>
<evidence type="ECO:0000256" key="2">
    <source>
        <dbReference type="ARBA" id="ARBA00022448"/>
    </source>
</evidence>
<evidence type="ECO:0000256" key="4">
    <source>
        <dbReference type="ARBA" id="ARBA00022519"/>
    </source>
</evidence>
<proteinExistence type="predicted"/>
<evidence type="ECO:0000256" key="5">
    <source>
        <dbReference type="ARBA" id="ARBA00022692"/>
    </source>
</evidence>
<evidence type="ECO:0008006" key="9">
    <source>
        <dbReference type="Google" id="ProtNLM"/>
    </source>
</evidence>
<dbReference type="AlphaFoldDB" id="A0A3B1B899"/>
<keyword evidence="6" id="KW-0653">Protein transport</keyword>
<sequence>MIAIPMLKPPSKTSLFLSLYGLLSYLLFLLASIPAQQVWQFIPPQNKARLQISLIEGSLWSGKISNLQVNRLPLGQMDWDLNLLPLFLGQIELDLKIQGPLGKLQTHLALSSSGRLQATDLTGRIPAESLNPYTLPATLGGKISLNIQKFLFQSQKELQLQGEMRWHNASISMLQTVELGNVKLIAKAAGDGSILNITNEKSALGIEGNIKLDAKGRYSVKLALVNRDSSRKDIRTLLQMLGRADATGKVHINRQGQLQLGL</sequence>
<dbReference type="InterPro" id="IPR022792">
    <property type="entry name" value="T2SS_protein-GspN"/>
</dbReference>
<gene>
    <name evidence="8" type="ORF">MNBD_GAMMA24-894</name>
</gene>
<organism evidence="8">
    <name type="scientific">hydrothermal vent metagenome</name>
    <dbReference type="NCBI Taxonomy" id="652676"/>
    <lineage>
        <taxon>unclassified sequences</taxon>
        <taxon>metagenomes</taxon>
        <taxon>ecological metagenomes</taxon>
    </lineage>
</organism>
<dbReference type="GO" id="GO:0015627">
    <property type="term" value="C:type II protein secretion system complex"/>
    <property type="evidence" value="ECO:0007669"/>
    <property type="project" value="InterPro"/>
</dbReference>
<evidence type="ECO:0000256" key="6">
    <source>
        <dbReference type="ARBA" id="ARBA00022927"/>
    </source>
</evidence>
<keyword evidence="5" id="KW-0812">Transmembrane</keyword>
<dbReference type="GO" id="GO:0015628">
    <property type="term" value="P:protein secretion by the type II secretion system"/>
    <property type="evidence" value="ECO:0007669"/>
    <property type="project" value="InterPro"/>
</dbReference>
<accession>A0A3B1B899</accession>
<dbReference type="GO" id="GO:0005886">
    <property type="term" value="C:plasma membrane"/>
    <property type="evidence" value="ECO:0007669"/>
    <property type="project" value="UniProtKB-SubCell"/>
</dbReference>
<keyword evidence="7" id="KW-0472">Membrane</keyword>
<dbReference type="Pfam" id="PF01203">
    <property type="entry name" value="T2SSN"/>
    <property type="match status" value="1"/>
</dbReference>